<reference evidence="3" key="1">
    <citation type="submission" date="2023-10" db="EMBL/GenBank/DDBJ databases">
        <authorList>
            <person name="Chen Y."/>
            <person name="Shah S."/>
            <person name="Dougan E. K."/>
            <person name="Thang M."/>
            <person name="Chan C."/>
        </authorList>
    </citation>
    <scope>NUCLEOTIDE SEQUENCE [LARGE SCALE GENOMIC DNA]</scope>
</reference>
<evidence type="ECO:0008006" key="5">
    <source>
        <dbReference type="Google" id="ProtNLM"/>
    </source>
</evidence>
<accession>A0ABN9PRK8</accession>
<sequence>MADAAAPPAAFTTTAEDAAPPGAAWLLARGLLSLAVPVFPAGSEVPFGPVPLQDVLLSLAVATAVCSAAGYYLTRCRALLRLRELLPRHADLRDEAFEDGAHLAAAGEPHEEGAASLEEAGCGGGAKRPRAPRRRTVAELLFISREPRAGGGSPRRAPASRGSWKK</sequence>
<evidence type="ECO:0000256" key="2">
    <source>
        <dbReference type="SAM" id="Phobius"/>
    </source>
</evidence>
<keyword evidence="2" id="KW-0812">Transmembrane</keyword>
<evidence type="ECO:0000313" key="3">
    <source>
        <dbReference type="EMBL" id="CAK0795773.1"/>
    </source>
</evidence>
<evidence type="ECO:0000256" key="1">
    <source>
        <dbReference type="SAM" id="MobiDB-lite"/>
    </source>
</evidence>
<dbReference type="EMBL" id="CAUYUJ010001403">
    <property type="protein sequence ID" value="CAK0795773.1"/>
    <property type="molecule type" value="Genomic_DNA"/>
</dbReference>
<evidence type="ECO:0000313" key="4">
    <source>
        <dbReference type="Proteomes" id="UP001189429"/>
    </source>
</evidence>
<dbReference type="Proteomes" id="UP001189429">
    <property type="component" value="Unassembled WGS sequence"/>
</dbReference>
<organism evidence="3 4">
    <name type="scientific">Prorocentrum cordatum</name>
    <dbReference type="NCBI Taxonomy" id="2364126"/>
    <lineage>
        <taxon>Eukaryota</taxon>
        <taxon>Sar</taxon>
        <taxon>Alveolata</taxon>
        <taxon>Dinophyceae</taxon>
        <taxon>Prorocentrales</taxon>
        <taxon>Prorocentraceae</taxon>
        <taxon>Prorocentrum</taxon>
    </lineage>
</organism>
<feature type="region of interest" description="Disordered" evidence="1">
    <location>
        <begin position="107"/>
        <end position="166"/>
    </location>
</feature>
<comment type="caution">
    <text evidence="3">The sequence shown here is derived from an EMBL/GenBank/DDBJ whole genome shotgun (WGS) entry which is preliminary data.</text>
</comment>
<proteinExistence type="predicted"/>
<protein>
    <recommendedName>
        <fullName evidence="5">Membrane magnesium transporter</fullName>
    </recommendedName>
</protein>
<gene>
    <name evidence="3" type="ORF">PCOR1329_LOCUS5330</name>
</gene>
<keyword evidence="2" id="KW-0472">Membrane</keyword>
<keyword evidence="2" id="KW-1133">Transmembrane helix</keyword>
<name>A0ABN9PRK8_9DINO</name>
<keyword evidence="4" id="KW-1185">Reference proteome</keyword>
<feature type="transmembrane region" description="Helical" evidence="2">
    <location>
        <begin position="55"/>
        <end position="73"/>
    </location>
</feature>